<comment type="caution">
    <text evidence="9">The sequence shown here is derived from an EMBL/GenBank/DDBJ whole genome shotgun (WGS) entry which is preliminary data.</text>
</comment>
<organism evidence="9 10">
    <name type="scientific">Paraconiothyrium brasiliense</name>
    <dbReference type="NCBI Taxonomy" id="300254"/>
    <lineage>
        <taxon>Eukaryota</taxon>
        <taxon>Fungi</taxon>
        <taxon>Dikarya</taxon>
        <taxon>Ascomycota</taxon>
        <taxon>Pezizomycotina</taxon>
        <taxon>Dothideomycetes</taxon>
        <taxon>Pleosporomycetidae</taxon>
        <taxon>Pleosporales</taxon>
        <taxon>Massarineae</taxon>
        <taxon>Didymosphaeriaceae</taxon>
        <taxon>Paraconiothyrium</taxon>
    </lineage>
</organism>
<keyword evidence="6" id="KW-0687">Ribonucleoprotein</keyword>
<gene>
    <name evidence="9" type="ORF">SLS60_011959</name>
</gene>
<dbReference type="EMBL" id="JAKJXO020000026">
    <property type="protein sequence ID" value="KAL1591459.1"/>
    <property type="molecule type" value="Genomic_DNA"/>
</dbReference>
<accession>A0ABR3QH08</accession>
<evidence type="ECO:0000256" key="2">
    <source>
        <dbReference type="ARBA" id="ARBA00009863"/>
    </source>
</evidence>
<keyword evidence="4" id="KW-0689">Ribosomal protein</keyword>
<feature type="compositionally biased region" description="Basic and acidic residues" evidence="8">
    <location>
        <begin position="76"/>
        <end position="86"/>
    </location>
</feature>
<feature type="compositionally biased region" description="Basic residues" evidence="8">
    <location>
        <begin position="59"/>
        <end position="70"/>
    </location>
</feature>
<name>A0ABR3QH08_9PLEO</name>
<dbReference type="Pfam" id="PF10236">
    <property type="entry name" value="DAP3"/>
    <property type="match status" value="1"/>
</dbReference>
<keyword evidence="10" id="KW-1185">Reference proteome</keyword>
<evidence type="ECO:0000256" key="4">
    <source>
        <dbReference type="ARBA" id="ARBA00022980"/>
    </source>
</evidence>
<protein>
    <recommendedName>
        <fullName evidence="7">Small ribosomal subunit protein mS29</fullName>
    </recommendedName>
</protein>
<dbReference type="PANTHER" id="PTHR12810">
    <property type="entry name" value="MITOCHONDRIAL 28S RIBOSOMAL PROTEIN S29"/>
    <property type="match status" value="1"/>
</dbReference>
<evidence type="ECO:0000256" key="1">
    <source>
        <dbReference type="ARBA" id="ARBA00004173"/>
    </source>
</evidence>
<proteinExistence type="inferred from homology"/>
<comment type="subcellular location">
    <subcellularLocation>
        <location evidence="1">Mitochondrion</location>
    </subcellularLocation>
</comment>
<evidence type="ECO:0000256" key="5">
    <source>
        <dbReference type="ARBA" id="ARBA00023128"/>
    </source>
</evidence>
<evidence type="ECO:0000256" key="7">
    <source>
        <dbReference type="ARBA" id="ARBA00035140"/>
    </source>
</evidence>
<dbReference type="Proteomes" id="UP001521785">
    <property type="component" value="Unassembled WGS sequence"/>
</dbReference>
<feature type="region of interest" description="Disordered" evidence="8">
    <location>
        <begin position="44"/>
        <end position="87"/>
    </location>
</feature>
<evidence type="ECO:0000313" key="9">
    <source>
        <dbReference type="EMBL" id="KAL1591459.1"/>
    </source>
</evidence>
<keyword evidence="3" id="KW-0809">Transit peptide</keyword>
<evidence type="ECO:0000313" key="10">
    <source>
        <dbReference type="Proteomes" id="UP001521785"/>
    </source>
</evidence>
<dbReference type="InterPro" id="IPR019368">
    <property type="entry name" value="Ribosomal_mS29"/>
</dbReference>
<evidence type="ECO:0000256" key="6">
    <source>
        <dbReference type="ARBA" id="ARBA00023274"/>
    </source>
</evidence>
<keyword evidence="5" id="KW-0496">Mitochondrion</keyword>
<reference evidence="9 10" key="1">
    <citation type="submission" date="2024-02" db="EMBL/GenBank/DDBJ databases">
        <title>De novo assembly and annotation of 12 fungi associated with fruit tree decline syndrome in Ontario, Canada.</title>
        <authorList>
            <person name="Sulman M."/>
            <person name="Ellouze W."/>
            <person name="Ilyukhin E."/>
        </authorList>
    </citation>
    <scope>NUCLEOTIDE SEQUENCE [LARGE SCALE GENOMIC DNA]</scope>
    <source>
        <strain evidence="9 10">M42-189</strain>
    </source>
</reference>
<evidence type="ECO:0000256" key="8">
    <source>
        <dbReference type="SAM" id="MobiDB-lite"/>
    </source>
</evidence>
<comment type="similarity">
    <text evidence="2">Belongs to the mitochondrion-specific ribosomal protein mS29 family.</text>
</comment>
<sequence>MPPSICLRSFSQLSLDTAARVSMASRTLVHPQIAYFSTSAARYANPSPKKKGMAAPAKKGTRTLNVKKGRNSTQDTGKRPAQGERKAARKRIVLTNDNALEVASLKDMSKIDALNEANQGRVLGIPETTVDALRAAGAFKTTQGWSLFRRPATLVRKETIELAKVMRAAEDQKRTVRRILSGERLSGKSTLLLQGLSMAFLREWVVVNLPEAQDIINAHTEYAPLPDSQPTQYTQDTYTANLLSQILKANPNLENIKVTTSPKLPLALPKNATLKQLIEIGVVNPEVSWPVFTALWEELTQPGRPPIMLAIDGTAHMMKESDYLNAEVNPIHSFDLTIIRHFIDHLSGAKSLPNGGVVLAATSQSNAPATPALDFSVQVAEARQVDPNALPRWNPYKNIDARVMEALKDLHSPTTKDGVKHLDVVNVGGLSKDEARSIMEYYAESGMLRAKVDDGFVTEKWSLAGMGNIGELERASVRLRI</sequence>
<dbReference type="PANTHER" id="PTHR12810:SF0">
    <property type="entry name" value="SMALL RIBOSOMAL SUBUNIT PROTEIN MS29"/>
    <property type="match status" value="1"/>
</dbReference>
<evidence type="ECO:0000256" key="3">
    <source>
        <dbReference type="ARBA" id="ARBA00022946"/>
    </source>
</evidence>